<gene>
    <name evidence="1" type="ORF">VB774_13435</name>
</gene>
<accession>A0ABU5TK43</accession>
<protein>
    <recommendedName>
        <fullName evidence="3">Secreted protein</fullName>
    </recommendedName>
</protein>
<sequence>MLTRIDFCLPMSPHLSKTVTTGVIAVAILVRTDVTWNSDDESLVASTTGQPRGDCPYSNNLDFCSGCATGQALELDDRRNSIHVTSVRT</sequence>
<organism evidence="1 2">
    <name type="scientific">Pseudanabaena galeata UHCC 0370</name>
    <dbReference type="NCBI Taxonomy" id="3110310"/>
    <lineage>
        <taxon>Bacteria</taxon>
        <taxon>Bacillati</taxon>
        <taxon>Cyanobacteriota</taxon>
        <taxon>Cyanophyceae</taxon>
        <taxon>Pseudanabaenales</taxon>
        <taxon>Pseudanabaenaceae</taxon>
        <taxon>Pseudanabaena</taxon>
    </lineage>
</organism>
<evidence type="ECO:0000313" key="2">
    <source>
        <dbReference type="Proteomes" id="UP001301388"/>
    </source>
</evidence>
<keyword evidence="2" id="KW-1185">Reference proteome</keyword>
<evidence type="ECO:0008006" key="3">
    <source>
        <dbReference type="Google" id="ProtNLM"/>
    </source>
</evidence>
<dbReference type="EMBL" id="JAYGIE010000076">
    <property type="protein sequence ID" value="MEA5478625.1"/>
    <property type="molecule type" value="Genomic_DNA"/>
</dbReference>
<name>A0ABU5TK43_9CYAN</name>
<reference evidence="1 2" key="1">
    <citation type="submission" date="2023-12" db="EMBL/GenBank/DDBJ databases">
        <title>Baltic Sea Cyanobacteria.</title>
        <authorList>
            <person name="Delbaje E."/>
            <person name="Fewer D.P."/>
            <person name="Shishido T.K."/>
        </authorList>
    </citation>
    <scope>NUCLEOTIDE SEQUENCE [LARGE SCALE GENOMIC DNA]</scope>
    <source>
        <strain evidence="1 2">UHCC 0370</strain>
    </source>
</reference>
<dbReference type="RefSeq" id="WP_323262075.1">
    <property type="nucleotide sequence ID" value="NZ_JAYGIE010000076.1"/>
</dbReference>
<dbReference type="Proteomes" id="UP001301388">
    <property type="component" value="Unassembled WGS sequence"/>
</dbReference>
<proteinExistence type="predicted"/>
<comment type="caution">
    <text evidence="1">The sequence shown here is derived from an EMBL/GenBank/DDBJ whole genome shotgun (WGS) entry which is preliminary data.</text>
</comment>
<evidence type="ECO:0000313" key="1">
    <source>
        <dbReference type="EMBL" id="MEA5478625.1"/>
    </source>
</evidence>